<dbReference type="AlphaFoldDB" id="A0AAV5RKD3"/>
<comment type="similarity">
    <text evidence="6">Belongs to the ubiquitin-conjugating enzyme family.</text>
</comment>
<evidence type="ECO:0000256" key="4">
    <source>
        <dbReference type="ARBA" id="ARBA00022840"/>
    </source>
</evidence>
<keyword evidence="4 6" id="KW-0067">ATP-binding</keyword>
<evidence type="ECO:0000313" key="10">
    <source>
        <dbReference type="Proteomes" id="UP001362899"/>
    </source>
</evidence>
<evidence type="ECO:0000259" key="8">
    <source>
        <dbReference type="PROSITE" id="PS50127"/>
    </source>
</evidence>
<dbReference type="GO" id="GO:0016740">
    <property type="term" value="F:transferase activity"/>
    <property type="evidence" value="ECO:0007669"/>
    <property type="project" value="UniProtKB-KW"/>
</dbReference>
<dbReference type="SUPFAM" id="SSF54495">
    <property type="entry name" value="UBC-like"/>
    <property type="match status" value="1"/>
</dbReference>
<proteinExistence type="inferred from homology"/>
<dbReference type="SMART" id="SM00212">
    <property type="entry name" value="UBCc"/>
    <property type="match status" value="1"/>
</dbReference>
<keyword evidence="9" id="KW-0436">Ligase</keyword>
<evidence type="ECO:0000256" key="1">
    <source>
        <dbReference type="ARBA" id="ARBA00022679"/>
    </source>
</evidence>
<dbReference type="GO" id="GO:0005524">
    <property type="term" value="F:ATP binding"/>
    <property type="evidence" value="ECO:0007669"/>
    <property type="project" value="UniProtKB-UniRule"/>
</dbReference>
<dbReference type="PROSITE" id="PS50127">
    <property type="entry name" value="UBC_2"/>
    <property type="match status" value="1"/>
</dbReference>
<keyword evidence="3 6" id="KW-0833">Ubl conjugation pathway</keyword>
<dbReference type="GO" id="GO:0016874">
    <property type="term" value="F:ligase activity"/>
    <property type="evidence" value="ECO:0007669"/>
    <property type="project" value="UniProtKB-KW"/>
</dbReference>
<accession>A0AAV5RKD3</accession>
<name>A0AAV5RKD3_STABA</name>
<evidence type="ECO:0000256" key="5">
    <source>
        <dbReference type="PROSITE-ProRule" id="PRU10133"/>
    </source>
</evidence>
<evidence type="ECO:0000256" key="6">
    <source>
        <dbReference type="RuleBase" id="RU362109"/>
    </source>
</evidence>
<dbReference type="InterPro" id="IPR000608">
    <property type="entry name" value="UBC"/>
</dbReference>
<dbReference type="EMBL" id="BTGC01000008">
    <property type="protein sequence ID" value="GMM52034.1"/>
    <property type="molecule type" value="Genomic_DNA"/>
</dbReference>
<gene>
    <name evidence="9" type="ORF">DASB73_029970</name>
</gene>
<dbReference type="InterPro" id="IPR050113">
    <property type="entry name" value="Ub_conjugating_enzyme"/>
</dbReference>
<protein>
    <submittedName>
        <fullName evidence="9">E2 ubiquitin-protein ligase</fullName>
    </submittedName>
</protein>
<dbReference type="InterPro" id="IPR016135">
    <property type="entry name" value="UBQ-conjugating_enzyme/RWD"/>
</dbReference>
<dbReference type="InterPro" id="IPR023313">
    <property type="entry name" value="UBQ-conjugating_AS"/>
</dbReference>
<keyword evidence="1" id="KW-0808">Transferase</keyword>
<dbReference type="CDD" id="cd23791">
    <property type="entry name" value="UBCc_UBE2C"/>
    <property type="match status" value="1"/>
</dbReference>
<feature type="region of interest" description="Disordered" evidence="7">
    <location>
        <begin position="1"/>
        <end position="22"/>
    </location>
</feature>
<dbReference type="Pfam" id="PF00179">
    <property type="entry name" value="UQ_con"/>
    <property type="match status" value="1"/>
</dbReference>
<evidence type="ECO:0000256" key="2">
    <source>
        <dbReference type="ARBA" id="ARBA00022741"/>
    </source>
</evidence>
<dbReference type="PANTHER" id="PTHR24067">
    <property type="entry name" value="UBIQUITIN-CONJUGATING ENZYME E2"/>
    <property type="match status" value="1"/>
</dbReference>
<feature type="active site" description="Glycyl thioester intermediate" evidence="5">
    <location>
        <position position="114"/>
    </location>
</feature>
<keyword evidence="10" id="KW-1185">Reference proteome</keyword>
<evidence type="ECO:0000256" key="7">
    <source>
        <dbReference type="SAM" id="MobiDB-lite"/>
    </source>
</evidence>
<evidence type="ECO:0000256" key="3">
    <source>
        <dbReference type="ARBA" id="ARBA00022786"/>
    </source>
</evidence>
<feature type="domain" description="UBC core" evidence="8">
    <location>
        <begin position="29"/>
        <end position="174"/>
    </location>
</feature>
<dbReference type="Proteomes" id="UP001362899">
    <property type="component" value="Unassembled WGS sequence"/>
</dbReference>
<sequence length="174" mass="19044">MAATASTSPISNGAPGAPFGVATSASRQSVTRRLQSELMQLMMSAPSGVSAFPVSDDNLLAWAGTIEGPDDTYYAGMKFKISLEFPQEYPYKPPHVKFTSPMYHPNIDMGGNICLDILQNTWSAALNVQTVLLSLQSLLGEPNNKSPLNGEAASLWDFPEKYRVRLDQRCKRED</sequence>
<evidence type="ECO:0000313" key="9">
    <source>
        <dbReference type="EMBL" id="GMM52034.1"/>
    </source>
</evidence>
<feature type="compositionally biased region" description="Polar residues" evidence="7">
    <location>
        <begin position="1"/>
        <end position="11"/>
    </location>
</feature>
<keyword evidence="2 6" id="KW-0547">Nucleotide-binding</keyword>
<dbReference type="Gene3D" id="3.10.110.10">
    <property type="entry name" value="Ubiquitin Conjugating Enzyme"/>
    <property type="match status" value="1"/>
</dbReference>
<dbReference type="PROSITE" id="PS00183">
    <property type="entry name" value="UBC_1"/>
    <property type="match status" value="1"/>
</dbReference>
<comment type="caution">
    <text evidence="9">The sequence shown here is derived from an EMBL/GenBank/DDBJ whole genome shotgun (WGS) entry which is preliminary data.</text>
</comment>
<organism evidence="9 10">
    <name type="scientific">Starmerella bacillaris</name>
    <name type="common">Yeast</name>
    <name type="synonym">Candida zemplinina</name>
    <dbReference type="NCBI Taxonomy" id="1247836"/>
    <lineage>
        <taxon>Eukaryota</taxon>
        <taxon>Fungi</taxon>
        <taxon>Dikarya</taxon>
        <taxon>Ascomycota</taxon>
        <taxon>Saccharomycotina</taxon>
        <taxon>Dipodascomycetes</taxon>
        <taxon>Dipodascales</taxon>
        <taxon>Trichomonascaceae</taxon>
        <taxon>Starmerella</taxon>
    </lineage>
</organism>
<reference evidence="9 10" key="1">
    <citation type="journal article" date="2023" name="Elife">
        <title>Identification of key yeast species and microbe-microbe interactions impacting larval growth of Drosophila in the wild.</title>
        <authorList>
            <person name="Mure A."/>
            <person name="Sugiura Y."/>
            <person name="Maeda R."/>
            <person name="Honda K."/>
            <person name="Sakurai N."/>
            <person name="Takahashi Y."/>
            <person name="Watada M."/>
            <person name="Katoh T."/>
            <person name="Gotoh A."/>
            <person name="Gotoh Y."/>
            <person name="Taniguchi I."/>
            <person name="Nakamura K."/>
            <person name="Hayashi T."/>
            <person name="Katayama T."/>
            <person name="Uemura T."/>
            <person name="Hattori Y."/>
        </authorList>
    </citation>
    <scope>NUCLEOTIDE SEQUENCE [LARGE SCALE GENOMIC DNA]</scope>
    <source>
        <strain evidence="9 10">SB-73</strain>
    </source>
</reference>